<dbReference type="GO" id="GO:0047324">
    <property type="term" value="F:phosphoenolpyruvate-glycerone phosphotransferase activity"/>
    <property type="evidence" value="ECO:0007669"/>
    <property type="project" value="UniProtKB-EC"/>
</dbReference>
<evidence type="ECO:0000256" key="4">
    <source>
        <dbReference type="ARBA" id="ARBA00012095"/>
    </source>
</evidence>
<dbReference type="PROSITE" id="PS51350">
    <property type="entry name" value="PTS_HPR_DOM"/>
    <property type="match status" value="1"/>
</dbReference>
<dbReference type="CDD" id="cd00367">
    <property type="entry name" value="PTS-HPr_like"/>
    <property type="match status" value="1"/>
</dbReference>
<comment type="function">
    <text evidence="2">Component of the dihydroxyacetone kinase complex, which is responsible for the phosphoenolpyruvate (PEP)-dependent phosphorylation of dihydroxyacetone. DhaM serves as the phosphoryl donor. Is phosphorylated by phosphoenolpyruvate in an EI- and HPr-dependent reaction, and a phosphorelay system on histidine residues finally leads to phosphoryl transfer to DhaL and dihydroxyacetone.</text>
</comment>
<evidence type="ECO:0000256" key="6">
    <source>
        <dbReference type="ARBA" id="ARBA00022679"/>
    </source>
</evidence>
<comment type="subunit">
    <text evidence="7">Homodimer. The dihydroxyacetone kinase complex is composed of a homodimer of DhaM, a homodimer of DhaK and the subunit DhaL.</text>
</comment>
<dbReference type="AlphaFoldDB" id="A0A2M9CCD4"/>
<gene>
    <name evidence="11" type="ORF">CLV28_2778</name>
</gene>
<proteinExistence type="predicted"/>
<sequence length="254" mass="24201">MTVALVLVSHSERLAEGLAELAGQMAPDVRVVAAGGLEDGGVGTSYDRVESALRGVLDAGPDVRVVVLGDLGSAVLTVESVLEIEEELAARTALVAGPFVEGAVAAAVAAQGGRSAEDVAAAVRAAGAGFAEGAGSAAGAGPAEGCASAGSGAEPAAGAGESATDVVERTAVVRNRLGLHARPAAELARLAAGLGTAVTIGPPGGPAADATSVLAILQLGATGGTSLVVRGAGPAAAADVQQVVDAVESGFGED</sequence>
<dbReference type="EC" id="2.7.1.121" evidence="4"/>
<evidence type="ECO:0000259" key="9">
    <source>
        <dbReference type="PROSITE" id="PS51096"/>
    </source>
</evidence>
<dbReference type="GO" id="GO:0019563">
    <property type="term" value="P:glycerol catabolic process"/>
    <property type="evidence" value="ECO:0007669"/>
    <property type="project" value="InterPro"/>
</dbReference>
<dbReference type="InterPro" id="IPR012844">
    <property type="entry name" value="DhaM_N"/>
</dbReference>
<dbReference type="SUPFAM" id="SSF55594">
    <property type="entry name" value="HPr-like"/>
    <property type="match status" value="1"/>
</dbReference>
<dbReference type="SUPFAM" id="SSF53062">
    <property type="entry name" value="PTS system fructose IIA component-like"/>
    <property type="match status" value="1"/>
</dbReference>
<organism evidence="11 12">
    <name type="scientific">Sediminihabitans luteus</name>
    <dbReference type="NCBI Taxonomy" id="1138585"/>
    <lineage>
        <taxon>Bacteria</taxon>
        <taxon>Bacillati</taxon>
        <taxon>Actinomycetota</taxon>
        <taxon>Actinomycetes</taxon>
        <taxon>Micrococcales</taxon>
        <taxon>Cellulomonadaceae</taxon>
        <taxon>Sediminihabitans</taxon>
    </lineage>
</organism>
<name>A0A2M9CCD4_9CELL</name>
<dbReference type="GO" id="GO:0016020">
    <property type="term" value="C:membrane"/>
    <property type="evidence" value="ECO:0007669"/>
    <property type="project" value="InterPro"/>
</dbReference>
<dbReference type="PROSITE" id="PS51096">
    <property type="entry name" value="PTS_EIIA_TYPE_4"/>
    <property type="match status" value="1"/>
</dbReference>
<evidence type="ECO:0000313" key="11">
    <source>
        <dbReference type="EMBL" id="PJJ68971.1"/>
    </source>
</evidence>
<dbReference type="Pfam" id="PF00381">
    <property type="entry name" value="PTS-HPr"/>
    <property type="match status" value="1"/>
</dbReference>
<dbReference type="Gene3D" id="3.30.1340.10">
    <property type="entry name" value="HPr-like"/>
    <property type="match status" value="1"/>
</dbReference>
<dbReference type="PANTHER" id="PTHR38594:SF1">
    <property type="entry name" value="PEP-DEPENDENT DIHYDROXYACETONE KINASE, PHOSPHORYL DONOR SUBUNIT DHAM"/>
    <property type="match status" value="1"/>
</dbReference>
<feature type="region of interest" description="Disordered" evidence="8">
    <location>
        <begin position="141"/>
        <end position="164"/>
    </location>
</feature>
<evidence type="ECO:0000259" key="10">
    <source>
        <dbReference type="PROSITE" id="PS51350"/>
    </source>
</evidence>
<dbReference type="RefSeq" id="WP_100423930.1">
    <property type="nucleotide sequence ID" value="NZ_BOOX01000008.1"/>
</dbReference>
<comment type="caution">
    <text evidence="11">The sequence shown here is derived from an EMBL/GenBank/DDBJ whole genome shotgun (WGS) entry which is preliminary data.</text>
</comment>
<evidence type="ECO:0000256" key="7">
    <source>
        <dbReference type="ARBA" id="ARBA00046577"/>
    </source>
</evidence>
<evidence type="ECO:0000256" key="5">
    <source>
        <dbReference type="ARBA" id="ARBA00020422"/>
    </source>
</evidence>
<comment type="catalytic activity">
    <reaction evidence="1">
        <text>dihydroxyacetone + phosphoenolpyruvate = dihydroxyacetone phosphate + pyruvate</text>
        <dbReference type="Rhea" id="RHEA:18381"/>
        <dbReference type="ChEBI" id="CHEBI:15361"/>
        <dbReference type="ChEBI" id="CHEBI:16016"/>
        <dbReference type="ChEBI" id="CHEBI:57642"/>
        <dbReference type="ChEBI" id="CHEBI:58702"/>
        <dbReference type="EC" id="2.7.1.121"/>
    </reaction>
</comment>
<evidence type="ECO:0000313" key="12">
    <source>
        <dbReference type="Proteomes" id="UP000231693"/>
    </source>
</evidence>
<accession>A0A2M9CCD4</accession>
<dbReference type="Proteomes" id="UP000231693">
    <property type="component" value="Unassembled WGS sequence"/>
</dbReference>
<protein>
    <recommendedName>
        <fullName evidence="5">Phosphocarrier protein HPr</fullName>
        <ecNumber evidence="4">2.7.1.121</ecNumber>
    </recommendedName>
</protein>
<dbReference type="NCBIfam" id="TIGR02364">
    <property type="entry name" value="dha_pts"/>
    <property type="match status" value="1"/>
</dbReference>
<feature type="domain" description="PTS EIIA type-4" evidence="9">
    <location>
        <begin position="2"/>
        <end position="130"/>
    </location>
</feature>
<keyword evidence="12" id="KW-1185">Reference proteome</keyword>
<dbReference type="PROSITE" id="PS00369">
    <property type="entry name" value="PTS_HPR_HIS"/>
    <property type="match status" value="1"/>
</dbReference>
<reference evidence="11 12" key="1">
    <citation type="submission" date="2017-11" db="EMBL/GenBank/DDBJ databases">
        <title>Genomic Encyclopedia of Archaeal and Bacterial Type Strains, Phase II (KMG-II): From Individual Species to Whole Genera.</title>
        <authorList>
            <person name="Goeker M."/>
        </authorList>
    </citation>
    <scope>NUCLEOTIDE SEQUENCE [LARGE SCALE GENOMIC DNA]</scope>
    <source>
        <strain evidence="11 12">DSM 25478</strain>
    </source>
</reference>
<evidence type="ECO:0000256" key="8">
    <source>
        <dbReference type="SAM" id="MobiDB-lite"/>
    </source>
</evidence>
<dbReference type="InterPro" id="IPR004701">
    <property type="entry name" value="PTS_EIIA_man-typ"/>
</dbReference>
<evidence type="ECO:0000256" key="2">
    <source>
        <dbReference type="ARBA" id="ARBA00002788"/>
    </source>
</evidence>
<dbReference type="InterPro" id="IPR035895">
    <property type="entry name" value="HPr-like_sf"/>
</dbReference>
<keyword evidence="11" id="KW-0418">Kinase</keyword>
<dbReference type="Gene3D" id="3.40.50.510">
    <property type="entry name" value="Phosphotransferase system, mannose-type IIA component"/>
    <property type="match status" value="1"/>
</dbReference>
<feature type="domain" description="HPr" evidence="10">
    <location>
        <begin position="166"/>
        <end position="254"/>
    </location>
</feature>
<dbReference type="NCBIfam" id="TIGR01003">
    <property type="entry name" value="PTS_HPr_family"/>
    <property type="match status" value="1"/>
</dbReference>
<evidence type="ECO:0000256" key="3">
    <source>
        <dbReference type="ARBA" id="ARBA00003681"/>
    </source>
</evidence>
<comment type="function">
    <text evidence="3">General (non sugar-specific) component of the phosphoenolpyruvate-dependent sugar phosphotransferase system (sugar PTS). This major carbohydrate active-transport system catalyzes the phosphorylation of incoming sugar substrates concomitantly with their translocation across the cell membrane. The phosphoryl group from phosphoenolpyruvate (PEP) is transferred to the phosphoryl carrier protein HPr by enzyme I. Phospho-HPr then transfers it to the PTS EIIA domain.</text>
</comment>
<keyword evidence="6" id="KW-0808">Transferase</keyword>
<dbReference type="OrthoDB" id="350754at2"/>
<dbReference type="PANTHER" id="PTHR38594">
    <property type="entry name" value="PEP-DEPENDENT DIHYDROXYACETONE KINASE, PHOSPHORYL DONOR SUBUNIT DHAM"/>
    <property type="match status" value="1"/>
</dbReference>
<dbReference type="PRINTS" id="PR00107">
    <property type="entry name" value="PHOSPHOCPHPR"/>
</dbReference>
<dbReference type="InterPro" id="IPR001020">
    <property type="entry name" value="PTS_HPr_His_P_site"/>
</dbReference>
<dbReference type="GO" id="GO:0009401">
    <property type="term" value="P:phosphoenolpyruvate-dependent sugar phosphotransferase system"/>
    <property type="evidence" value="ECO:0007669"/>
    <property type="project" value="InterPro"/>
</dbReference>
<feature type="compositionally biased region" description="Low complexity" evidence="8">
    <location>
        <begin position="141"/>
        <end position="163"/>
    </location>
</feature>
<dbReference type="Pfam" id="PF03610">
    <property type="entry name" value="EIIA-man"/>
    <property type="match status" value="1"/>
</dbReference>
<dbReference type="EMBL" id="PGFE01000006">
    <property type="protein sequence ID" value="PJJ68971.1"/>
    <property type="molecule type" value="Genomic_DNA"/>
</dbReference>
<dbReference type="InterPro" id="IPR000032">
    <property type="entry name" value="HPr-like"/>
</dbReference>
<dbReference type="InterPro" id="IPR039643">
    <property type="entry name" value="DhaM"/>
</dbReference>
<dbReference type="InterPro" id="IPR036662">
    <property type="entry name" value="PTS_EIIA_man-typ_sf"/>
</dbReference>
<evidence type="ECO:0000256" key="1">
    <source>
        <dbReference type="ARBA" id="ARBA00001113"/>
    </source>
</evidence>